<protein>
    <recommendedName>
        <fullName evidence="1">BTB domain-containing protein</fullName>
    </recommendedName>
</protein>
<feature type="domain" description="BTB" evidence="1">
    <location>
        <begin position="9"/>
        <end position="69"/>
    </location>
</feature>
<dbReference type="AlphaFoldDB" id="A0A813HRV9"/>
<proteinExistence type="predicted"/>
<dbReference type="SUPFAM" id="SSF54695">
    <property type="entry name" value="POZ domain"/>
    <property type="match status" value="1"/>
</dbReference>
<accession>A0A813HRV9</accession>
<evidence type="ECO:0000313" key="3">
    <source>
        <dbReference type="Proteomes" id="UP000654075"/>
    </source>
</evidence>
<evidence type="ECO:0000259" key="1">
    <source>
        <dbReference type="PROSITE" id="PS50097"/>
    </source>
</evidence>
<dbReference type="InterPro" id="IPR000210">
    <property type="entry name" value="BTB/POZ_dom"/>
</dbReference>
<dbReference type="Gene3D" id="3.30.710.10">
    <property type="entry name" value="Potassium Channel Kv1.1, Chain A"/>
    <property type="match status" value="1"/>
</dbReference>
<dbReference type="PROSITE" id="PS50097">
    <property type="entry name" value="BTB"/>
    <property type="match status" value="1"/>
</dbReference>
<keyword evidence="3" id="KW-1185">Reference proteome</keyword>
<dbReference type="Proteomes" id="UP000654075">
    <property type="component" value="Unassembled WGS sequence"/>
</dbReference>
<dbReference type="Pfam" id="PF00651">
    <property type="entry name" value="BTB"/>
    <property type="match status" value="1"/>
</dbReference>
<sequence>MSWRDGRVSDWTVTLGGQQFQLHRWQLIKASGFFEGQFNKGFEAAGTDLTKVLPKAAWPAFEVCWDYIYGEMSHEDLHKLEPKLCLPLLKIADVLEIDALLQEVIVSFESLIDTDAIALASNIDGLLEGEADKLHVWVERILEVIRHSFQWLLADDDRRQQLLQLPSALVKVLLSADRLAVRSEDEVFQFIRSYMQLRGFSSGALLSLEEEAELWCLVRVPHLSASSLLQLQQMGLEAKVGLPVQHGAFLRLARDARDREQADRLLGEEPRLHSWSVPRLPPVIHAMPMRKPRFASDEPFWRQNPDISRAFIGDRPLPDRWLEGKLKSFEFCLDATSLNEDEDEKERFPVLAGICFDDPHKTCHSAPNWNSVNYLAVNSMGELFVRGNLICLVQDDCGRKEADDSQFSLSLAVGDIVQVCITEGADMLIFVNGIARLSAPLDASRCLCENCLRGAQKSRWLAQQPGAAANFCQSRPPLDWTRCDFFPMVGIREPSTVLFLNPSL</sequence>
<dbReference type="InterPro" id="IPR011333">
    <property type="entry name" value="SKP1/BTB/POZ_sf"/>
</dbReference>
<evidence type="ECO:0000313" key="2">
    <source>
        <dbReference type="EMBL" id="CAE8640481.1"/>
    </source>
</evidence>
<gene>
    <name evidence="2" type="ORF">PGLA1383_LOCUS55331</name>
</gene>
<reference evidence="2" key="1">
    <citation type="submission" date="2021-02" db="EMBL/GenBank/DDBJ databases">
        <authorList>
            <person name="Dougan E. K."/>
            <person name="Rhodes N."/>
            <person name="Thang M."/>
            <person name="Chan C."/>
        </authorList>
    </citation>
    <scope>NUCLEOTIDE SEQUENCE</scope>
</reference>
<comment type="caution">
    <text evidence="2">The sequence shown here is derived from an EMBL/GenBank/DDBJ whole genome shotgun (WGS) entry which is preliminary data.</text>
</comment>
<organism evidence="2 3">
    <name type="scientific">Polarella glacialis</name>
    <name type="common">Dinoflagellate</name>
    <dbReference type="NCBI Taxonomy" id="89957"/>
    <lineage>
        <taxon>Eukaryota</taxon>
        <taxon>Sar</taxon>
        <taxon>Alveolata</taxon>
        <taxon>Dinophyceae</taxon>
        <taxon>Suessiales</taxon>
        <taxon>Suessiaceae</taxon>
        <taxon>Polarella</taxon>
    </lineage>
</organism>
<dbReference type="EMBL" id="CAJNNV010032605">
    <property type="protein sequence ID" value="CAE8640481.1"/>
    <property type="molecule type" value="Genomic_DNA"/>
</dbReference>
<dbReference type="Gene3D" id="1.25.40.420">
    <property type="match status" value="1"/>
</dbReference>
<dbReference type="CDD" id="cd18186">
    <property type="entry name" value="BTB_POZ_ZBTB_KLHL-like"/>
    <property type="match status" value="1"/>
</dbReference>
<name>A0A813HRV9_POLGL</name>